<dbReference type="PANTHER" id="PTHR46312">
    <property type="entry name" value="NACHT DOMAIN-CONTAINING PROTEIN"/>
    <property type="match status" value="1"/>
</dbReference>
<dbReference type="InterPro" id="IPR007111">
    <property type="entry name" value="NACHT_NTPase"/>
</dbReference>
<dbReference type="Gene3D" id="3.40.50.300">
    <property type="entry name" value="P-loop containing nucleotide triphosphate hydrolases"/>
    <property type="match status" value="1"/>
</dbReference>
<evidence type="ECO:0000259" key="2">
    <source>
        <dbReference type="PROSITE" id="PS50837"/>
    </source>
</evidence>
<comment type="caution">
    <text evidence="3">The sequence shown here is derived from an EMBL/GenBank/DDBJ whole genome shotgun (WGS) entry which is preliminary data.</text>
</comment>
<proteinExistence type="predicted"/>
<name>A0A9D4KRK6_DREPO</name>
<dbReference type="SUPFAM" id="SSF58113">
    <property type="entry name" value="Apolipoprotein A-I"/>
    <property type="match status" value="1"/>
</dbReference>
<feature type="domain" description="NACHT" evidence="2">
    <location>
        <begin position="459"/>
        <end position="568"/>
    </location>
</feature>
<sequence>MASLADVFTEKERTNWLKAWLAVDIAKSGLENFAETEAKTLHANIYNAAWSSVQAPAVCIGCHTANLLKCPTQGICNKRGANSSCKAMHDTAAKQPRPCPTNVCNKVLDEIKTLHKFASPSWKNTRAQQWAQNPWQIAKAYLPPDGYTGKSSVQDTDFNGIISFMMNCKHFDSKFSFPIAPGKNNPPCLLTKAREIGRTVRHSSQCKLTDADLQVIFTTLTNLLNDPTCLAHDVASQEAVNKLAKLQNDILKITTEEMMHLLGAVQDKLKEVENLAEKTLHEIRESIQRYMNDLKEHNDTCKQQLDKHTETCEMKLDEHTETCEVKLDEHTETCEVKLDEHTETCEVKLDEHTENCEDKLDEHTEKLKIALDEHSRQHTESNYEQSCEDLRRRLIEHYNDNSSFVPLSILDESLDKRITDIYATPKIHRIDIKKDGSRKIEEPVNFYKEMFYKHDHSNRRIYVQGEPGSGKSTFAAKLVHDWCHKNQPILTAPNKNTAFNDLKTIQTFKFLFFISLRNVRGQKDISQMIKDQLVDQMYSEDDLDGVYTLLKTIIETEQCLVVRDGLDEWVAPDGCNLAEPSMTGLPKDKVTVLTTARPWKLADGRIKNSQIDILMEIQGVSDPDIFCANILGCIIDDTKELDNTVKEFQNFVEKRELKSLSSSPMLYILVICTWVDTMKEGEHSKEYSLCALYTSLLESLCKKTTSTTGYFNISNPSPVDCFSNTSYLQPNIEILDKLAVAACKLLFSCERETSIVFSDIALSNYFSGEEFTLCKTFALKAGILTNRKDKNRTGSSNSFIHKTIQEFLAAYYIACNTYVIDDVVAGYLKRYNDSYLDLSQVFIFLCGMNTIAANALSGLMDEYHVASCRFYDDWPCELQNITETGIREAEAGKQNTIWPKLSHVSITYYNMRYSLRVLSANTSNIQSLNLTFFSMGSPLVSEATVHQAKIKLRPFARGDFVFNLASCHKLKILRLMVNDKGDDIYLTDSVDLVTSELPVVIVLNHAEPARCGDPPPVLPSIQYIDLLGVKCSSSWLRSLFSTLLTLDHEVQCELTSCYITSTGEGSVRESTEQISTNIRTGFNNTFYVQLSRYSFMFRKPLHGFGEALRGLNIKLLRINVEYTIMSRSHFVAFLYKSLPSLSSLETLDVCVDDISPDLCEYLHSLHIKSVTLSQKGRWRGVIVNHVSQLSQVLISPTQMEAIIIDVNAHPDLLEALCGRNINSLSLYGSGEHLEVKNVSALCRSLSSLKQLDKLDVIVNNDTPGLWQALHGLNIKSLSLSGGETGLIVHHVSALAQILASLIHLETLSIKVSEYNPCLWEAIHGLNIKCLSLCNLGQLDHISSLSQSLASLTNLETLCVKFSCAGVPRLLETGCGLNITCLSIEASGTCQQLWEALIGLNIQSLSMSGFRHMRKNIQEEHTISPSFSSLSQLQMLTLYVSDFYDIQLPQ</sequence>
<evidence type="ECO:0000313" key="3">
    <source>
        <dbReference type="EMBL" id="KAH3844047.1"/>
    </source>
</evidence>
<feature type="coiled-coil region" evidence="1">
    <location>
        <begin position="236"/>
        <end position="311"/>
    </location>
</feature>
<dbReference type="SUPFAM" id="SSF52540">
    <property type="entry name" value="P-loop containing nucleoside triphosphate hydrolases"/>
    <property type="match status" value="2"/>
</dbReference>
<protein>
    <recommendedName>
        <fullName evidence="2">NACHT domain-containing protein</fullName>
    </recommendedName>
</protein>
<dbReference type="EMBL" id="JAIWYP010000003">
    <property type="protein sequence ID" value="KAH3844047.1"/>
    <property type="molecule type" value="Genomic_DNA"/>
</dbReference>
<dbReference type="Proteomes" id="UP000828390">
    <property type="component" value="Unassembled WGS sequence"/>
</dbReference>
<dbReference type="Pfam" id="PF05729">
    <property type="entry name" value="NACHT"/>
    <property type="match status" value="1"/>
</dbReference>
<gene>
    <name evidence="3" type="ORF">DPMN_086298</name>
</gene>
<dbReference type="Pfam" id="PF15112">
    <property type="entry name" value="DUF4559"/>
    <property type="match status" value="1"/>
</dbReference>
<dbReference type="InterPro" id="IPR027417">
    <property type="entry name" value="P-loop_NTPase"/>
</dbReference>
<evidence type="ECO:0000256" key="1">
    <source>
        <dbReference type="SAM" id="Coils"/>
    </source>
</evidence>
<accession>A0A9D4KRK6</accession>
<dbReference type="PROSITE" id="PS50837">
    <property type="entry name" value="NACHT"/>
    <property type="match status" value="1"/>
</dbReference>
<keyword evidence="4" id="KW-1185">Reference proteome</keyword>
<reference evidence="3" key="1">
    <citation type="journal article" date="2019" name="bioRxiv">
        <title>The Genome of the Zebra Mussel, Dreissena polymorpha: A Resource for Invasive Species Research.</title>
        <authorList>
            <person name="McCartney M.A."/>
            <person name="Auch B."/>
            <person name="Kono T."/>
            <person name="Mallez S."/>
            <person name="Zhang Y."/>
            <person name="Obille A."/>
            <person name="Becker A."/>
            <person name="Abrahante J.E."/>
            <person name="Garbe J."/>
            <person name="Badalamenti J.P."/>
            <person name="Herman A."/>
            <person name="Mangelson H."/>
            <person name="Liachko I."/>
            <person name="Sullivan S."/>
            <person name="Sone E.D."/>
            <person name="Koren S."/>
            <person name="Silverstein K.A.T."/>
            <person name="Beckman K.B."/>
            <person name="Gohl D.M."/>
        </authorList>
    </citation>
    <scope>NUCLEOTIDE SEQUENCE</scope>
    <source>
        <strain evidence="3">Duluth1</strain>
        <tissue evidence="3">Whole animal</tissue>
    </source>
</reference>
<dbReference type="SUPFAM" id="SSF52047">
    <property type="entry name" value="RNI-like"/>
    <property type="match status" value="1"/>
</dbReference>
<organism evidence="3 4">
    <name type="scientific">Dreissena polymorpha</name>
    <name type="common">Zebra mussel</name>
    <name type="synonym">Mytilus polymorpha</name>
    <dbReference type="NCBI Taxonomy" id="45954"/>
    <lineage>
        <taxon>Eukaryota</taxon>
        <taxon>Metazoa</taxon>
        <taxon>Spiralia</taxon>
        <taxon>Lophotrochozoa</taxon>
        <taxon>Mollusca</taxon>
        <taxon>Bivalvia</taxon>
        <taxon>Autobranchia</taxon>
        <taxon>Heteroconchia</taxon>
        <taxon>Euheterodonta</taxon>
        <taxon>Imparidentia</taxon>
        <taxon>Neoheterodontei</taxon>
        <taxon>Myida</taxon>
        <taxon>Dreissenoidea</taxon>
        <taxon>Dreissenidae</taxon>
        <taxon>Dreissena</taxon>
    </lineage>
</organism>
<dbReference type="InterPro" id="IPR027897">
    <property type="entry name" value="DUF4559"/>
</dbReference>
<keyword evidence="1" id="KW-0175">Coiled coil</keyword>
<evidence type="ECO:0000313" key="4">
    <source>
        <dbReference type="Proteomes" id="UP000828390"/>
    </source>
</evidence>
<dbReference type="Gene3D" id="6.10.250.2890">
    <property type="match status" value="1"/>
</dbReference>
<reference evidence="3" key="2">
    <citation type="submission" date="2020-11" db="EMBL/GenBank/DDBJ databases">
        <authorList>
            <person name="McCartney M.A."/>
            <person name="Auch B."/>
            <person name="Kono T."/>
            <person name="Mallez S."/>
            <person name="Becker A."/>
            <person name="Gohl D.M."/>
            <person name="Silverstein K.A.T."/>
            <person name="Koren S."/>
            <person name="Bechman K.B."/>
            <person name="Herman A."/>
            <person name="Abrahante J.E."/>
            <person name="Garbe J."/>
        </authorList>
    </citation>
    <scope>NUCLEOTIDE SEQUENCE</scope>
    <source>
        <strain evidence="3">Duluth1</strain>
        <tissue evidence="3">Whole animal</tissue>
    </source>
</reference>
<dbReference type="PANTHER" id="PTHR46312:SF2">
    <property type="entry name" value="NUCLEOTIDE-BINDING OLIGOMERIZATION DOMAIN-CONTAINING PROTEIN 2-LIKE"/>
    <property type="match status" value="1"/>
</dbReference>